<dbReference type="PRINTS" id="PR00062">
    <property type="entry name" value="RIBOSOMALL20"/>
</dbReference>
<dbReference type="GO" id="GO:0005840">
    <property type="term" value="C:ribosome"/>
    <property type="evidence" value="ECO:0007669"/>
    <property type="project" value="UniProtKB-KW"/>
</dbReference>
<evidence type="ECO:0000256" key="5">
    <source>
        <dbReference type="ARBA" id="ARBA00076245"/>
    </source>
</evidence>
<evidence type="ECO:0000256" key="6">
    <source>
        <dbReference type="RuleBase" id="RU000561"/>
    </source>
</evidence>
<dbReference type="GO" id="GO:0003735">
    <property type="term" value="F:structural constituent of ribosome"/>
    <property type="evidence" value="ECO:0007669"/>
    <property type="project" value="InterPro"/>
</dbReference>
<evidence type="ECO:0000256" key="3">
    <source>
        <dbReference type="ARBA" id="ARBA00023274"/>
    </source>
</evidence>
<comment type="similarity">
    <text evidence="1 6">Belongs to the bacterial ribosomal protein bL20 family.</text>
</comment>
<dbReference type="SUPFAM" id="SSF74731">
    <property type="entry name" value="Ribosomal protein L20"/>
    <property type="match status" value="1"/>
</dbReference>
<evidence type="ECO:0000313" key="7">
    <source>
        <dbReference type="EMBL" id="GFO46071.1"/>
    </source>
</evidence>
<dbReference type="GO" id="GO:1990904">
    <property type="term" value="C:ribonucleoprotein complex"/>
    <property type="evidence" value="ECO:0007669"/>
    <property type="project" value="UniProtKB-KW"/>
</dbReference>
<evidence type="ECO:0000256" key="1">
    <source>
        <dbReference type="ARBA" id="ARBA00007698"/>
    </source>
</evidence>
<comment type="caution">
    <text evidence="7">The sequence shown here is derived from an EMBL/GenBank/DDBJ whole genome shotgun (WGS) entry which is preliminary data.</text>
</comment>
<dbReference type="PANTHER" id="PTHR10986">
    <property type="entry name" value="39S RIBOSOMAL PROTEIN L20"/>
    <property type="match status" value="1"/>
</dbReference>
<evidence type="ECO:0000313" key="8">
    <source>
        <dbReference type="Proteomes" id="UP000735302"/>
    </source>
</evidence>
<evidence type="ECO:0000256" key="4">
    <source>
        <dbReference type="ARBA" id="ARBA00072767"/>
    </source>
</evidence>
<organism evidence="7 8">
    <name type="scientific">Plakobranchus ocellatus</name>
    <dbReference type="NCBI Taxonomy" id="259542"/>
    <lineage>
        <taxon>Eukaryota</taxon>
        <taxon>Metazoa</taxon>
        <taxon>Spiralia</taxon>
        <taxon>Lophotrochozoa</taxon>
        <taxon>Mollusca</taxon>
        <taxon>Gastropoda</taxon>
        <taxon>Heterobranchia</taxon>
        <taxon>Euthyneura</taxon>
        <taxon>Panpulmonata</taxon>
        <taxon>Sacoglossa</taxon>
        <taxon>Placobranchoidea</taxon>
        <taxon>Plakobranchidae</taxon>
        <taxon>Plakobranchus</taxon>
    </lineage>
</organism>
<dbReference type="FunFam" id="1.10.1900.20:FF:000001">
    <property type="entry name" value="50S ribosomal protein L20"/>
    <property type="match status" value="1"/>
</dbReference>
<gene>
    <name evidence="7" type="ORF">PoB_007257600</name>
</gene>
<dbReference type="InterPro" id="IPR005813">
    <property type="entry name" value="Ribosomal_bL20"/>
</dbReference>
<dbReference type="InterPro" id="IPR035566">
    <property type="entry name" value="Ribosomal_protein_bL20_C"/>
</dbReference>
<keyword evidence="8" id="KW-1185">Reference proteome</keyword>
<dbReference type="Proteomes" id="UP000735302">
    <property type="component" value="Unassembled WGS sequence"/>
</dbReference>
<dbReference type="GO" id="GO:0019843">
    <property type="term" value="F:rRNA binding"/>
    <property type="evidence" value="ECO:0007669"/>
    <property type="project" value="InterPro"/>
</dbReference>
<accession>A0AAV4DPL9</accession>
<dbReference type="GO" id="GO:0006412">
    <property type="term" value="P:translation"/>
    <property type="evidence" value="ECO:0007669"/>
    <property type="project" value="InterPro"/>
</dbReference>
<dbReference type="Gene3D" id="1.10.1900.20">
    <property type="entry name" value="Ribosomal protein L20"/>
    <property type="match status" value="1"/>
</dbReference>
<evidence type="ECO:0000256" key="2">
    <source>
        <dbReference type="ARBA" id="ARBA00022980"/>
    </source>
</evidence>
<reference evidence="7 8" key="1">
    <citation type="journal article" date="2021" name="Elife">
        <title>Chloroplast acquisition without the gene transfer in kleptoplastic sea slugs, Plakobranchus ocellatus.</title>
        <authorList>
            <person name="Maeda T."/>
            <person name="Takahashi S."/>
            <person name="Yoshida T."/>
            <person name="Shimamura S."/>
            <person name="Takaki Y."/>
            <person name="Nagai Y."/>
            <person name="Toyoda A."/>
            <person name="Suzuki Y."/>
            <person name="Arimoto A."/>
            <person name="Ishii H."/>
            <person name="Satoh N."/>
            <person name="Nishiyama T."/>
            <person name="Hasebe M."/>
            <person name="Maruyama T."/>
            <person name="Minagawa J."/>
            <person name="Obokata J."/>
            <person name="Shigenobu S."/>
        </authorList>
    </citation>
    <scope>NUCLEOTIDE SEQUENCE [LARGE SCALE GENOMIC DNA]</scope>
</reference>
<dbReference type="EMBL" id="BLXT01008164">
    <property type="protein sequence ID" value="GFO46071.1"/>
    <property type="molecule type" value="Genomic_DNA"/>
</dbReference>
<dbReference type="NCBIfam" id="TIGR01032">
    <property type="entry name" value="rplT_bact"/>
    <property type="match status" value="1"/>
</dbReference>
<dbReference type="Pfam" id="PF00453">
    <property type="entry name" value="Ribosomal_L20"/>
    <property type="match status" value="1"/>
</dbReference>
<proteinExistence type="inferred from homology"/>
<keyword evidence="3 6" id="KW-0687">Ribonucleoprotein</keyword>
<sequence>MPQNAMRVWKRVLQRRLAWHFRGRKRNCYRLSLGPVKKSLRFSTTIRPIRRKNIYHLFINRIAAGCAQHGIQYSSFMRVLSESNIMLNKNMLAQLSVYEPRTFQSLCEFAKKRHSELLQQGIGTVLKPTPSGIITRDMIKKSV</sequence>
<name>A0AAV4DPL9_9GAST</name>
<protein>
    <recommendedName>
        <fullName evidence="4">Large ribosomal subunit protein bL20m</fullName>
    </recommendedName>
    <alternativeName>
        <fullName evidence="5">39S ribosomal protein L20, mitochondrial</fullName>
    </alternativeName>
</protein>
<dbReference type="AlphaFoldDB" id="A0AAV4DPL9"/>
<keyword evidence="2 6" id="KW-0689">Ribosomal protein</keyword>